<organism evidence="3">
    <name type="scientific">Timema californicum</name>
    <name type="common">California timema</name>
    <name type="synonym">Walking stick</name>
    <dbReference type="NCBI Taxonomy" id="61474"/>
    <lineage>
        <taxon>Eukaryota</taxon>
        <taxon>Metazoa</taxon>
        <taxon>Ecdysozoa</taxon>
        <taxon>Arthropoda</taxon>
        <taxon>Hexapoda</taxon>
        <taxon>Insecta</taxon>
        <taxon>Pterygota</taxon>
        <taxon>Neoptera</taxon>
        <taxon>Polyneoptera</taxon>
        <taxon>Phasmatodea</taxon>
        <taxon>Timematodea</taxon>
        <taxon>Timematoidea</taxon>
        <taxon>Timematidae</taxon>
        <taxon>Timema</taxon>
    </lineage>
</organism>
<gene>
    <name evidence="3" type="ORF">TCMB3V08_LOCUS8343</name>
</gene>
<accession>A0A7R9JB62</accession>
<feature type="domain" description="Coenzyme PQQ synthesis protein F-like C-terminal lobe" evidence="2">
    <location>
        <begin position="25"/>
        <end position="123"/>
    </location>
</feature>
<keyword evidence="1" id="KW-0479">Metal-binding</keyword>
<dbReference type="PANTHER" id="PTHR43690">
    <property type="entry name" value="NARDILYSIN"/>
    <property type="match status" value="1"/>
</dbReference>
<dbReference type="InterPro" id="IPR050626">
    <property type="entry name" value="Peptidase_M16"/>
</dbReference>
<evidence type="ECO:0000259" key="2">
    <source>
        <dbReference type="Pfam" id="PF22456"/>
    </source>
</evidence>
<name>A0A7R9JB62_TIMCA</name>
<dbReference type="InterPro" id="IPR011249">
    <property type="entry name" value="Metalloenz_LuxS/M16"/>
</dbReference>
<dbReference type="PANTHER" id="PTHR43690:SF18">
    <property type="entry name" value="INSULIN-DEGRADING ENZYME-RELATED"/>
    <property type="match status" value="1"/>
</dbReference>
<evidence type="ECO:0000256" key="1">
    <source>
        <dbReference type="ARBA" id="ARBA00022723"/>
    </source>
</evidence>
<evidence type="ECO:0000313" key="3">
    <source>
        <dbReference type="EMBL" id="CAD7575760.1"/>
    </source>
</evidence>
<dbReference type="SUPFAM" id="SSF63411">
    <property type="entry name" value="LuxS/MPP-like metallohydrolase"/>
    <property type="match status" value="1"/>
</dbReference>
<dbReference type="EMBL" id="OE183525">
    <property type="protein sequence ID" value="CAD7575760.1"/>
    <property type="molecule type" value="Genomic_DNA"/>
</dbReference>
<dbReference type="GO" id="GO:0046872">
    <property type="term" value="F:metal ion binding"/>
    <property type="evidence" value="ECO:0007669"/>
    <property type="project" value="UniProtKB-KW"/>
</dbReference>
<dbReference type="InterPro" id="IPR054734">
    <property type="entry name" value="PqqF-like_C_4"/>
</dbReference>
<protein>
    <submittedName>
        <fullName evidence="3">(California timema) hypothetical protein</fullName>
    </submittedName>
</protein>
<proteinExistence type="predicted"/>
<dbReference type="Gene3D" id="3.30.830.10">
    <property type="entry name" value="Metalloenzyme, LuxS/M16 peptidase-like"/>
    <property type="match status" value="1"/>
</dbReference>
<dbReference type="AlphaFoldDB" id="A0A7R9JB62"/>
<dbReference type="Pfam" id="PF22456">
    <property type="entry name" value="PqqF-like_C_4"/>
    <property type="match status" value="1"/>
</dbReference>
<sequence length="362" mass="41696">MYTDVSCINVCYQMLMEECQMYTDMLMEEPLFNNLRTKEQLGYSVSCELRDTFGILGFTISVNSQANKHSADYIDERIEEFLKTFSKFVETLPSEDLKEVRNSLIKLKESADLYLREEVTRNWHEIINQEYVFDRRTKEIKFLQEITLKELQTWLEDHLSNGNQTKFRKLSIQLLKWAASIGPKLPNGDLVEVSWSLSRLRLAMYYQPLSVRWVGNLTLPPPYKDITAQPSKEIGRSRAANMEAPCSSFVVGHVRPSDGVEEHMCVRSEYKHPHVGPLEKPPPVHLTEIRTSISPFSAVELNTTSALAYYATEADVTTQGTARKYSFQFVTDTQTKSDQHFITDIDVFKSNVAIYPFTRIVS</sequence>
<reference evidence="3" key="1">
    <citation type="submission" date="2020-11" db="EMBL/GenBank/DDBJ databases">
        <authorList>
            <person name="Tran Van P."/>
        </authorList>
    </citation>
    <scope>NUCLEOTIDE SEQUENCE</scope>
</reference>